<name>A0ABW0R4G9_9BACL</name>
<evidence type="ECO:0000256" key="4">
    <source>
        <dbReference type="ARBA" id="ARBA00023270"/>
    </source>
</evidence>
<dbReference type="Proteomes" id="UP001596108">
    <property type="component" value="Unassembled WGS sequence"/>
</dbReference>
<reference evidence="8" key="1">
    <citation type="journal article" date="2019" name="Int. J. Syst. Evol. Microbiol.">
        <title>The Global Catalogue of Microorganisms (GCM) 10K type strain sequencing project: providing services to taxonomists for standard genome sequencing and annotation.</title>
        <authorList>
            <consortium name="The Broad Institute Genomics Platform"/>
            <consortium name="The Broad Institute Genome Sequencing Center for Infectious Disease"/>
            <person name="Wu L."/>
            <person name="Ma J."/>
        </authorList>
    </citation>
    <scope>NUCLEOTIDE SEQUENCE [LARGE SCALE GENOMIC DNA]</scope>
    <source>
        <strain evidence="8">CGMCC 1.18578</strain>
    </source>
</reference>
<protein>
    <recommendedName>
        <fullName evidence="6">Deoxyribose-phosphate aldolase</fullName>
        <shortName evidence="6">DERA</shortName>
        <ecNumber evidence="6">4.1.2.4</ecNumber>
    </recommendedName>
    <alternativeName>
        <fullName evidence="6">2-deoxy-D-ribose 5-phosphate aldolase</fullName>
    </alternativeName>
    <alternativeName>
        <fullName evidence="6">Phosphodeoxyriboaldolase</fullName>
        <shortName evidence="6">Deoxyriboaldolase</shortName>
    </alternativeName>
</protein>
<gene>
    <name evidence="6 7" type="primary">deoC</name>
    <name evidence="7" type="ORF">ACFPQ4_22055</name>
</gene>
<comment type="caution">
    <text evidence="6">Lacks conserved residue(s) required for the propagation of feature annotation.</text>
</comment>
<dbReference type="RefSeq" id="WP_378114081.1">
    <property type="nucleotide sequence ID" value="NZ_JBHSNC010000057.1"/>
</dbReference>
<evidence type="ECO:0000256" key="6">
    <source>
        <dbReference type="HAMAP-Rule" id="MF_00114"/>
    </source>
</evidence>
<sequence>MAEERNFPIWLPGQPLAAFIDYTHLVAESGAKELISLCDAAESGGFHSVCVNGGWVRLCRERLGATSVKVSAVVGYPLGAQATRAKAFEAAAALEDGASEIDMVIAVGKLRDGDIDAVERDISAVVQAMQGGALIKVIVETGYLTEEQIRIAGKLAAEAGADFVQTCTGYGGRGASVSDVRLLREAVGETIGVKASGGIRDTATAIAFLNAGANRIGTSAGVAVAMGGR</sequence>
<dbReference type="HAMAP" id="MF_00114">
    <property type="entry name" value="DeoC_type1"/>
    <property type="match status" value="1"/>
</dbReference>
<keyword evidence="2 6" id="KW-0963">Cytoplasm</keyword>
<organism evidence="7 8">
    <name type="scientific">Cohnella yongneupensis</name>
    <dbReference type="NCBI Taxonomy" id="425006"/>
    <lineage>
        <taxon>Bacteria</taxon>
        <taxon>Bacillati</taxon>
        <taxon>Bacillota</taxon>
        <taxon>Bacilli</taxon>
        <taxon>Bacillales</taxon>
        <taxon>Paenibacillaceae</taxon>
        <taxon>Cohnella</taxon>
    </lineage>
</organism>
<evidence type="ECO:0000313" key="7">
    <source>
        <dbReference type="EMBL" id="MFC5532111.1"/>
    </source>
</evidence>
<keyword evidence="3 6" id="KW-0456">Lyase</keyword>
<evidence type="ECO:0000313" key="8">
    <source>
        <dbReference type="Proteomes" id="UP001596108"/>
    </source>
</evidence>
<dbReference type="PIRSF" id="PIRSF001357">
    <property type="entry name" value="DeoC"/>
    <property type="match status" value="1"/>
</dbReference>
<dbReference type="InterPro" id="IPR002915">
    <property type="entry name" value="DeoC/FbaB/LacD_aldolase"/>
</dbReference>
<feature type="active site" description="Proton donor/acceptor" evidence="6">
    <location>
        <position position="194"/>
    </location>
</feature>
<dbReference type="Gene3D" id="3.20.20.70">
    <property type="entry name" value="Aldolase class I"/>
    <property type="match status" value="1"/>
</dbReference>
<comment type="caution">
    <text evidence="7">The sequence shown here is derived from an EMBL/GenBank/DDBJ whole genome shotgun (WGS) entry which is preliminary data.</text>
</comment>
<comment type="function">
    <text evidence="6">Catalyzes a reversible aldol reaction between acetaldehyde and D-glyceraldehyde 3-phosphate to generate 2-deoxy-D-ribose 5-phosphate.</text>
</comment>
<dbReference type="EMBL" id="JBHSNC010000057">
    <property type="protein sequence ID" value="MFC5532111.1"/>
    <property type="molecule type" value="Genomic_DNA"/>
</dbReference>
<dbReference type="PANTHER" id="PTHR10889:SF1">
    <property type="entry name" value="DEOXYRIBOSE-PHOSPHATE ALDOLASE"/>
    <property type="match status" value="1"/>
</dbReference>
<comment type="pathway">
    <text evidence="6">Carbohydrate degradation; 2-deoxy-D-ribose 1-phosphate degradation; D-glyceraldehyde 3-phosphate and acetaldehyde from 2-deoxy-alpha-D-ribose 1-phosphate: step 2/2.</text>
</comment>
<evidence type="ECO:0000256" key="2">
    <source>
        <dbReference type="ARBA" id="ARBA00022490"/>
    </source>
</evidence>
<evidence type="ECO:0000256" key="1">
    <source>
        <dbReference type="ARBA" id="ARBA00010936"/>
    </source>
</evidence>
<comment type="similarity">
    <text evidence="1 6">Belongs to the DeoC/FbaB aldolase family. DeoC type 1 subfamily.</text>
</comment>
<dbReference type="CDD" id="cd00959">
    <property type="entry name" value="DeoC"/>
    <property type="match status" value="1"/>
</dbReference>
<dbReference type="EC" id="4.1.2.4" evidence="6"/>
<keyword evidence="4 6" id="KW-0704">Schiff base</keyword>
<dbReference type="SMART" id="SM01133">
    <property type="entry name" value="DeoC"/>
    <property type="match status" value="1"/>
</dbReference>
<dbReference type="Pfam" id="PF01791">
    <property type="entry name" value="DeoC"/>
    <property type="match status" value="1"/>
</dbReference>
<proteinExistence type="inferred from homology"/>
<dbReference type="InterPro" id="IPR028581">
    <property type="entry name" value="DeoC_typeI"/>
</dbReference>
<dbReference type="InterPro" id="IPR011343">
    <property type="entry name" value="DeoC"/>
</dbReference>
<comment type="subcellular location">
    <subcellularLocation>
        <location evidence="6">Cytoplasm</location>
    </subcellularLocation>
</comment>
<comment type="catalytic activity">
    <reaction evidence="5 6">
        <text>2-deoxy-D-ribose 5-phosphate = D-glyceraldehyde 3-phosphate + acetaldehyde</text>
        <dbReference type="Rhea" id="RHEA:12821"/>
        <dbReference type="ChEBI" id="CHEBI:15343"/>
        <dbReference type="ChEBI" id="CHEBI:59776"/>
        <dbReference type="ChEBI" id="CHEBI:62877"/>
        <dbReference type="EC" id="4.1.2.4"/>
    </reaction>
</comment>
<dbReference type="GO" id="GO:0004139">
    <property type="term" value="F:deoxyribose-phosphate aldolase activity"/>
    <property type="evidence" value="ECO:0007669"/>
    <property type="project" value="UniProtKB-EC"/>
</dbReference>
<evidence type="ECO:0000256" key="5">
    <source>
        <dbReference type="ARBA" id="ARBA00048791"/>
    </source>
</evidence>
<dbReference type="PANTHER" id="PTHR10889">
    <property type="entry name" value="DEOXYRIBOSE-PHOSPHATE ALDOLASE"/>
    <property type="match status" value="1"/>
</dbReference>
<accession>A0ABW0R4G9</accession>
<dbReference type="SUPFAM" id="SSF51569">
    <property type="entry name" value="Aldolase"/>
    <property type="match status" value="1"/>
</dbReference>
<feature type="active site" description="Proton donor/acceptor" evidence="6">
    <location>
        <position position="102"/>
    </location>
</feature>
<evidence type="ECO:0000256" key="3">
    <source>
        <dbReference type="ARBA" id="ARBA00023239"/>
    </source>
</evidence>
<keyword evidence="8" id="KW-1185">Reference proteome</keyword>
<dbReference type="NCBIfam" id="TIGR00126">
    <property type="entry name" value="deoC"/>
    <property type="match status" value="1"/>
</dbReference>
<dbReference type="InterPro" id="IPR013785">
    <property type="entry name" value="Aldolase_TIM"/>
</dbReference>